<protein>
    <recommendedName>
        <fullName evidence="3">TANFOR domain-containing protein</fullName>
    </recommendedName>
</protein>
<dbReference type="Proteomes" id="UP000597338">
    <property type="component" value="Unassembled WGS sequence"/>
</dbReference>
<reference evidence="2" key="1">
    <citation type="journal article" date="2019" name="Int. J. Syst. Evol. Microbiol.">
        <title>The Global Catalogue of Microorganisms (GCM) 10K type strain sequencing project: providing services to taxonomists for standard genome sequencing and annotation.</title>
        <authorList>
            <consortium name="The Broad Institute Genomics Platform"/>
            <consortium name="The Broad Institute Genome Sequencing Center for Infectious Disease"/>
            <person name="Wu L."/>
            <person name="Ma J."/>
        </authorList>
    </citation>
    <scope>NUCLEOTIDE SEQUENCE [LARGE SCALE GENOMIC DNA]</scope>
    <source>
        <strain evidence="2">CGMCC 1.15342</strain>
    </source>
</reference>
<organism evidence="1 2">
    <name type="scientific">Parapedobacter defluvii</name>
    <dbReference type="NCBI Taxonomy" id="2045106"/>
    <lineage>
        <taxon>Bacteria</taxon>
        <taxon>Pseudomonadati</taxon>
        <taxon>Bacteroidota</taxon>
        <taxon>Sphingobacteriia</taxon>
        <taxon>Sphingobacteriales</taxon>
        <taxon>Sphingobacteriaceae</taxon>
        <taxon>Parapedobacter</taxon>
    </lineage>
</organism>
<dbReference type="Gene3D" id="2.60.40.1120">
    <property type="entry name" value="Carboxypeptidase-like, regulatory domain"/>
    <property type="match status" value="2"/>
</dbReference>
<dbReference type="EMBL" id="BMIK01000022">
    <property type="protein sequence ID" value="GGC44851.1"/>
    <property type="molecule type" value="Genomic_DNA"/>
</dbReference>
<evidence type="ECO:0008006" key="3">
    <source>
        <dbReference type="Google" id="ProtNLM"/>
    </source>
</evidence>
<dbReference type="InterPro" id="IPR008969">
    <property type="entry name" value="CarboxyPept-like_regulatory"/>
</dbReference>
<keyword evidence="2" id="KW-1185">Reference proteome</keyword>
<sequence length="2165" mass="230325">MKTLSLTYRFIFFLVALVAAHAAMGQVNVTIRILPPYQSRITEYASRPDLMLLTLTNTSTSVRRVQLTAAISGDNGIGAWVNPGYRSPQPIELASGQVVTLNGSDIAFLFDHNQIQYTGISQADFTRGRGLLEGTYQLCVRALDYDTHEPLSPEEPMGCTQLVISSVEPPTIIQPFNEQELRADGPQAFPITWSTPPGSSPLTQYKVKMVEIIAPRNPNDAMQSATTPPFFEETVNTNMLLYGPQYPQLTPGRQYALMVQAIDPYGTISFRNQGMSEVTVFTYGRDSKGVASADETNPPKREEPSDVEYATNRIRGKLSWAFKASEERFSKGPSSYGGQAVMSGVVSQNVREFQASAAVLSSSAMAVQSTVGQNTVQQGTQIGNSALVQLYTGGNPTQQINASGMAQSDPTLNAYGTLNPPPEASDVISAPGSSSLAISYESVQVDTGSQRHPLANVTVTLAGVQDETTVPTFSMVSTTASLTSVTRSQDITWAGLRTQTTLEQTLKNGVTVAPVVAPQGVNIPQGVNRSVAAPTAISATAGVMAGNRTLQDLQPVNTRTGNDPASTILATARTDAEGNFSLQLLNPRYEGQKRYDRLVVSIKSPGFEPYEYTLPSNQLDSLETINLGEILVLARTYRLTPKMELEQPTADVADPGMRFRVFRLASEVDQHPYLQLEGNLTGEAKNPVVVNGRKYIPVADERVEAGGNIRKAIEFSVGKLFYEGSLYVELEPLAPSYQKRTSTIRLTDPETSASRILVAKPQFNSSLAKPGVQGEVILEAGESMIPVGGAVVMVSFNTEAVVHEHAGAAASSQLIQVGQDVRQANFNFVGSGLSGNAGTVSYATGSNANPMAIGAALSSDGISHAVAVEEVSASVGQSVGAATLSYALAGADGDLTDAQIRSKYGPYAVKTDSAGQFYIGNLPLLADSANYTVKLVDVPYNYRNMEVADGKERQVKALKGENPNVAFRIQPEVFNLVGRIVDGEKNGIPSARVHFKGSTTYFDTGETGIFQTSFYEGDHTLVVEKEGYLTLEFPVKLGGEVVDGKTKNLLKEAARKLTKKTTVAPGADVMMNMASPGAWVESMQSSPTVQQAVAAGEVFSPAMFGFAVGSPMNGGGAVATQLPGALRGGPAPMEPEAPVLSQQQMLNTAFAPQILATFNANQYSFATKTTDLGDIGPMLPRVGKVRFTVVEQGSGTPVPGAVVQLFDSTQVTDAEGKWLYEGFGGQATVTVTPPAGKGLITLQRSIQVNETGKITEVTLELEKGVRLYGKITGGGDALENAKVTVEGREYLQVLSEADGSYEFFLPAGEQVVRAAKNGYLSKKENRNIQPGAELELNFNLEDGGGKNISKLLGFDIELDKRIPDGNGEKWSGRFVNLKPSTAWFGNGASVSLPFANVNVTFDAQGNPTPQGNEVQTDVTNLPLKIFGYLPVVLQGDPQIKVEGNAQGNGVIQGKLRLDVGQIQGSRGFAFPQQKALYVSAVDAGADQVVIFSSAGDRGGSTASNLRLVADQAGDVSMDLYGFSLTLSLSESTIGQTGLDLVGSISTPSMGPISGMSVAIEKFSISKELRIQSVKVKTTDLPTLKIADWSASLTSLLFNENGFKLGGKLKFTLPKSGASTVEFSNLSFGKDALYGGQFSFPNEGVNVLNIVQLTSGGSPLGFGRVGNLQVYYLSGSANMKFDKLITKTIKIPSFQVQTDGRFLLESPVNYDADLAFAKFKIKTLTVSTLSGQAPAISVQGEFKVEFPGLKFNASDIRFTANPNGGTNFSVGTIGGELSVAVMKVGVTVGLKENGFEGGGKLGIPGTPINAEVNFHYYKVSGGVDIGASFKSGISIPIGIVEITRVGGGFSYNTANKKFMININGGATITGMRALVELNPISLTVESGPIITGQVGVVVGTAFKLVDASVTLNMPGKFFAIHVDSDIEPIKGVASARLQGLLRIKWDPDDRYVFLGVNTDVNLLGFIHNYGEYALGVNIWDPKYRNDDIAGYFRYLDEDLYASGGDYTFSGVYLHTQSSIGVPKEKAVGFDLKVVSGKAWFHSTSDVLLLLNFAANDYRFRLAGSLSAGAEGCLAFACIGAGFDACYMFTGGYSDYEGWFLAGKAAGAFEARIGCDADCNSIGKKLIFPCGARICIGAHASFKISTHNGIDLGVGLGRSNDGNICSN</sequence>
<comment type="caution">
    <text evidence="1">The sequence shown here is derived from an EMBL/GenBank/DDBJ whole genome shotgun (WGS) entry which is preliminary data.</text>
</comment>
<gene>
    <name evidence="1" type="ORF">GCM10011386_41400</name>
</gene>
<dbReference type="SUPFAM" id="SSF49464">
    <property type="entry name" value="Carboxypeptidase regulatory domain-like"/>
    <property type="match status" value="2"/>
</dbReference>
<dbReference type="RefSeq" id="WP_188753375.1">
    <property type="nucleotide sequence ID" value="NZ_BMIK01000022.1"/>
</dbReference>
<evidence type="ECO:0000313" key="2">
    <source>
        <dbReference type="Proteomes" id="UP000597338"/>
    </source>
</evidence>
<proteinExistence type="predicted"/>
<evidence type="ECO:0000313" key="1">
    <source>
        <dbReference type="EMBL" id="GGC44851.1"/>
    </source>
</evidence>
<accession>A0ABQ1MQG4</accession>
<name>A0ABQ1MQG4_9SPHI</name>